<evidence type="ECO:0000259" key="2">
    <source>
        <dbReference type="PROSITE" id="PS50848"/>
    </source>
</evidence>
<gene>
    <name evidence="3" type="ORF">CSSPTR1EN2_LOCUS1702</name>
</gene>
<dbReference type="InterPro" id="IPR051213">
    <property type="entry name" value="START_lipid_transfer"/>
</dbReference>
<evidence type="ECO:0000313" key="3">
    <source>
        <dbReference type="EMBL" id="CAK9192061.1"/>
    </source>
</evidence>
<evidence type="ECO:0000313" key="4">
    <source>
        <dbReference type="Proteomes" id="UP001497512"/>
    </source>
</evidence>
<dbReference type="InterPro" id="IPR002913">
    <property type="entry name" value="START_lipid-bd_dom"/>
</dbReference>
<dbReference type="PROSITE" id="PS50848">
    <property type="entry name" value="START"/>
    <property type="match status" value="1"/>
</dbReference>
<dbReference type="CDD" id="cd08870">
    <property type="entry name" value="START_STARD2_7-like"/>
    <property type="match status" value="1"/>
</dbReference>
<dbReference type="SUPFAM" id="SSF55961">
    <property type="entry name" value="Bet v1-like"/>
    <property type="match status" value="1"/>
</dbReference>
<dbReference type="PANTHER" id="PTHR19308">
    <property type="entry name" value="PHOSPHATIDYLCHOLINE TRANSFER PROTEIN"/>
    <property type="match status" value="1"/>
</dbReference>
<reference evidence="3 4" key="1">
    <citation type="submission" date="2024-02" db="EMBL/GenBank/DDBJ databases">
        <authorList>
            <consortium name="ELIXIR-Norway"/>
            <consortium name="Elixir Norway"/>
        </authorList>
    </citation>
    <scope>NUCLEOTIDE SEQUENCE [LARGE SCALE GENOMIC DNA]</scope>
</reference>
<sequence length="458" mass="52397">MDVRTDSNLSVYMEPPPVGLGAAAVNAMECVGPMWLAIVLGLVLGWSWKPTWVSSFSQWLQAQLSGLCQHMTTTSIEDRPSPCWYSPFEEAWMQFSTWMWLPPPPPPVQAAVGPPSILRAPCSPPSEMTESNNALITNDDLMAFMKRLEFMDRDDPAWEFMMDRFIPGLSYQSWRRDPETGPTQYRSSTVVEDVTPMLMRDFFVDDEYRLEWDDMLIHAKILEECKNTGFIIVQWIRKFPYFCKDREYIIGRRIWESDGTVYCITKGVPCSSVPRQNSPRRVDVFYSSWRIRAVESAKRDGQLTACEVMLLHHEDMGIQRDLAKLGIRQGMWGCVKKVEPAVRKYQTMRRQNRPLSPSALIAHVNTKVPAAVVLLKDSTLSTKVDEPASSGLENTRSSREGSSIEHRSKRHCQNKCTKWLILGGAVALAFGVERGYVGRFLVFGIARHMDRMKRRVRD</sequence>
<dbReference type="Proteomes" id="UP001497512">
    <property type="component" value="Chromosome 1"/>
</dbReference>
<protein>
    <recommendedName>
        <fullName evidence="2">START domain-containing protein</fullName>
    </recommendedName>
</protein>
<dbReference type="InterPro" id="IPR023393">
    <property type="entry name" value="START-like_dom_sf"/>
</dbReference>
<dbReference type="PANTHER" id="PTHR19308:SF39">
    <property type="entry name" value="PHOSPHATIDYLCHOLINE TRANSFER PROTEIN"/>
    <property type="match status" value="1"/>
</dbReference>
<proteinExistence type="predicted"/>
<dbReference type="EMBL" id="OZ019893">
    <property type="protein sequence ID" value="CAK9192061.1"/>
    <property type="molecule type" value="Genomic_DNA"/>
</dbReference>
<feature type="domain" description="START" evidence="2">
    <location>
        <begin position="129"/>
        <end position="347"/>
    </location>
</feature>
<feature type="region of interest" description="Disordered" evidence="1">
    <location>
        <begin position="384"/>
        <end position="408"/>
    </location>
</feature>
<keyword evidence="4" id="KW-1185">Reference proteome</keyword>
<name>A0ABP0TC12_9BRYO</name>
<dbReference type="Pfam" id="PF01852">
    <property type="entry name" value="START"/>
    <property type="match status" value="1"/>
</dbReference>
<feature type="compositionally biased region" description="Basic and acidic residues" evidence="1">
    <location>
        <begin position="396"/>
        <end position="406"/>
    </location>
</feature>
<organism evidence="3 4">
    <name type="scientific">Sphagnum troendelagicum</name>
    <dbReference type="NCBI Taxonomy" id="128251"/>
    <lineage>
        <taxon>Eukaryota</taxon>
        <taxon>Viridiplantae</taxon>
        <taxon>Streptophyta</taxon>
        <taxon>Embryophyta</taxon>
        <taxon>Bryophyta</taxon>
        <taxon>Sphagnophytina</taxon>
        <taxon>Sphagnopsida</taxon>
        <taxon>Sphagnales</taxon>
        <taxon>Sphagnaceae</taxon>
        <taxon>Sphagnum</taxon>
    </lineage>
</organism>
<accession>A0ABP0TC12</accession>
<dbReference type="Gene3D" id="3.30.530.20">
    <property type="match status" value="1"/>
</dbReference>
<evidence type="ECO:0000256" key="1">
    <source>
        <dbReference type="SAM" id="MobiDB-lite"/>
    </source>
</evidence>